<evidence type="ECO:0000256" key="1">
    <source>
        <dbReference type="ARBA" id="ARBA00004370"/>
    </source>
</evidence>
<dbReference type="Gene3D" id="1.20.1070.10">
    <property type="entry name" value="Rhodopsin 7-helix transmembrane proteins"/>
    <property type="match status" value="1"/>
</dbReference>
<comment type="subcellular location">
    <subcellularLocation>
        <location evidence="1">Membrane</location>
    </subcellularLocation>
</comment>
<comment type="caution">
    <text evidence="6">The sequence shown here is derived from an EMBL/GenBank/DDBJ whole genome shotgun (WGS) entry which is preliminary data.</text>
</comment>
<evidence type="ECO:0000313" key="6">
    <source>
        <dbReference type="EMBL" id="CAD2195977.1"/>
    </source>
</evidence>
<keyword evidence="2 5" id="KW-0812">Transmembrane</keyword>
<evidence type="ECO:0000256" key="4">
    <source>
        <dbReference type="ARBA" id="ARBA00023136"/>
    </source>
</evidence>
<name>A0A6V7XAF8_MELEN</name>
<dbReference type="EMBL" id="CAJEWN010001264">
    <property type="protein sequence ID" value="CAD2195977.1"/>
    <property type="molecule type" value="Genomic_DNA"/>
</dbReference>
<gene>
    <name evidence="6" type="ORF">MENT_LOCUS49105</name>
</gene>
<dbReference type="AlphaFoldDB" id="A0A6V7XAF8"/>
<dbReference type="OrthoDB" id="5899886at2759"/>
<evidence type="ECO:0000313" key="7">
    <source>
        <dbReference type="Proteomes" id="UP000580250"/>
    </source>
</evidence>
<protein>
    <submittedName>
        <fullName evidence="6">Uncharacterized protein</fullName>
    </submittedName>
</protein>
<evidence type="ECO:0000256" key="3">
    <source>
        <dbReference type="ARBA" id="ARBA00022989"/>
    </source>
</evidence>
<feature type="transmembrane region" description="Helical" evidence="5">
    <location>
        <begin position="73"/>
        <end position="95"/>
    </location>
</feature>
<accession>A0A6V7XAF8</accession>
<feature type="transmembrane region" description="Helical" evidence="5">
    <location>
        <begin position="36"/>
        <end position="53"/>
    </location>
</feature>
<proteinExistence type="predicted"/>
<organism evidence="6 7">
    <name type="scientific">Meloidogyne enterolobii</name>
    <name type="common">Root-knot nematode worm</name>
    <name type="synonym">Meloidogyne mayaguensis</name>
    <dbReference type="NCBI Taxonomy" id="390850"/>
    <lineage>
        <taxon>Eukaryota</taxon>
        <taxon>Metazoa</taxon>
        <taxon>Ecdysozoa</taxon>
        <taxon>Nematoda</taxon>
        <taxon>Chromadorea</taxon>
        <taxon>Rhabditida</taxon>
        <taxon>Tylenchina</taxon>
        <taxon>Tylenchomorpha</taxon>
        <taxon>Tylenchoidea</taxon>
        <taxon>Meloidogynidae</taxon>
        <taxon>Meloidogyninae</taxon>
        <taxon>Meloidogyne</taxon>
    </lineage>
</organism>
<feature type="transmembrane region" description="Helical" evidence="5">
    <location>
        <begin position="6"/>
        <end position="24"/>
    </location>
</feature>
<dbReference type="PROSITE" id="PS00237">
    <property type="entry name" value="G_PROTEIN_RECEP_F1_1"/>
    <property type="match status" value="1"/>
</dbReference>
<evidence type="ECO:0000256" key="5">
    <source>
        <dbReference type="SAM" id="Phobius"/>
    </source>
</evidence>
<keyword evidence="4 5" id="KW-0472">Membrane</keyword>
<reference evidence="6 7" key="1">
    <citation type="submission" date="2020-08" db="EMBL/GenBank/DDBJ databases">
        <authorList>
            <person name="Koutsovoulos G."/>
            <person name="Danchin GJ E."/>
        </authorList>
    </citation>
    <scope>NUCLEOTIDE SEQUENCE [LARGE SCALE GENOMIC DNA]</scope>
</reference>
<dbReference type="Proteomes" id="UP000580250">
    <property type="component" value="Unassembled WGS sequence"/>
</dbReference>
<evidence type="ECO:0000256" key="2">
    <source>
        <dbReference type="ARBA" id="ARBA00022692"/>
    </source>
</evidence>
<dbReference type="InterPro" id="IPR000276">
    <property type="entry name" value="GPCR_Rhodpsn"/>
</dbReference>
<keyword evidence="3 5" id="KW-1133">Transmembrane helix</keyword>
<dbReference type="GO" id="GO:0016020">
    <property type="term" value="C:membrane"/>
    <property type="evidence" value="ECO:0007669"/>
    <property type="project" value="UniProtKB-SubCell"/>
</dbReference>
<dbReference type="GO" id="GO:0004930">
    <property type="term" value="F:G protein-coupled receptor activity"/>
    <property type="evidence" value="ECO:0007669"/>
    <property type="project" value="InterPro"/>
</dbReference>
<sequence length="119" mass="14273">MHNIVDTFQLIFTILCALFLIIIIRPLYKFSKKRTALYILFSKSCANILYQIRQIYVNFFNYFKFSTSFWSSFFILPCGIILLNAAYFHIIGLALNRFQAVFFPFSYQKIWKSKFKINF</sequence>